<dbReference type="PROSITE" id="PS00108">
    <property type="entry name" value="PROTEIN_KINASE_ST"/>
    <property type="match status" value="1"/>
</dbReference>
<keyword evidence="3" id="KW-0723">Serine/threonine-protein kinase</keyword>
<comment type="catalytic activity">
    <reaction evidence="18">
        <text>L-seryl-[protein] + ATP = O-phospho-L-seryl-[protein] + ADP + H(+)</text>
        <dbReference type="Rhea" id="RHEA:17989"/>
        <dbReference type="Rhea" id="RHEA-COMP:9863"/>
        <dbReference type="Rhea" id="RHEA-COMP:11604"/>
        <dbReference type="ChEBI" id="CHEBI:15378"/>
        <dbReference type="ChEBI" id="CHEBI:29999"/>
        <dbReference type="ChEBI" id="CHEBI:30616"/>
        <dbReference type="ChEBI" id="CHEBI:83421"/>
        <dbReference type="ChEBI" id="CHEBI:456216"/>
        <dbReference type="EC" id="2.7.11.1"/>
    </reaction>
</comment>
<evidence type="ECO:0000256" key="3">
    <source>
        <dbReference type="ARBA" id="ARBA00022527"/>
    </source>
</evidence>
<keyword evidence="6" id="KW-0808">Transferase</keyword>
<evidence type="ECO:0000256" key="14">
    <source>
        <dbReference type="ARBA" id="ARBA00023136"/>
    </source>
</evidence>
<comment type="catalytic activity">
    <reaction evidence="17">
        <text>L-threonyl-[protein] + ATP = O-phospho-L-threonyl-[protein] + ADP + H(+)</text>
        <dbReference type="Rhea" id="RHEA:46608"/>
        <dbReference type="Rhea" id="RHEA-COMP:11060"/>
        <dbReference type="Rhea" id="RHEA-COMP:11605"/>
        <dbReference type="ChEBI" id="CHEBI:15378"/>
        <dbReference type="ChEBI" id="CHEBI:30013"/>
        <dbReference type="ChEBI" id="CHEBI:30616"/>
        <dbReference type="ChEBI" id="CHEBI:61977"/>
        <dbReference type="ChEBI" id="CHEBI:456216"/>
        <dbReference type="EC" id="2.7.11.1"/>
    </reaction>
</comment>
<dbReference type="FunCoup" id="A0A2P5FDA5">
    <property type="interactions" value="2"/>
</dbReference>
<dbReference type="PANTHER" id="PTHR48006">
    <property type="entry name" value="LEUCINE-RICH REPEAT-CONTAINING PROTEIN DDB_G0281931-RELATED"/>
    <property type="match status" value="1"/>
</dbReference>
<dbReference type="InParanoid" id="A0A2P5FDA5"/>
<evidence type="ECO:0000313" key="23">
    <source>
        <dbReference type="EMBL" id="PON95782.1"/>
    </source>
</evidence>
<dbReference type="InterPro" id="IPR008271">
    <property type="entry name" value="Ser/Thr_kinase_AS"/>
</dbReference>
<comment type="caution">
    <text evidence="23">The sequence shown here is derived from an EMBL/GenBank/DDBJ whole genome shotgun (WGS) entry which is preliminary data.</text>
</comment>
<keyword evidence="11 23" id="KW-0418">Kinase</keyword>
<evidence type="ECO:0000256" key="13">
    <source>
        <dbReference type="ARBA" id="ARBA00022989"/>
    </source>
</evidence>
<dbReference type="EC" id="2.7.11.1" evidence="2"/>
<dbReference type="PROSITE" id="PS50011">
    <property type="entry name" value="PROTEIN_KINASE_DOM"/>
    <property type="match status" value="1"/>
</dbReference>
<dbReference type="Gene3D" id="1.10.510.10">
    <property type="entry name" value="Transferase(Phosphotransferase) domain 1"/>
    <property type="match status" value="1"/>
</dbReference>
<evidence type="ECO:0000256" key="16">
    <source>
        <dbReference type="ARBA" id="ARBA00023180"/>
    </source>
</evidence>
<keyword evidence="12 19" id="KW-0067">ATP-binding</keyword>
<keyword evidence="13 21" id="KW-1133">Transmembrane helix</keyword>
<accession>A0A2P5FDA5</accession>
<dbReference type="AlphaFoldDB" id="A0A2P5FDA5"/>
<dbReference type="InterPro" id="IPR001245">
    <property type="entry name" value="Ser-Thr/Tyr_kinase_cat_dom"/>
</dbReference>
<dbReference type="FunFam" id="2.60.120.430:FF:000004">
    <property type="entry name" value="Putative leucine-rich repeat receptor-like serine/threonine-protein kinase"/>
    <property type="match status" value="1"/>
</dbReference>
<evidence type="ECO:0000256" key="9">
    <source>
        <dbReference type="ARBA" id="ARBA00022737"/>
    </source>
</evidence>
<dbReference type="GO" id="GO:0005524">
    <property type="term" value="F:ATP binding"/>
    <property type="evidence" value="ECO:0007669"/>
    <property type="project" value="UniProtKB-UniRule"/>
</dbReference>
<keyword evidence="24" id="KW-1185">Reference proteome</keyword>
<evidence type="ECO:0000256" key="18">
    <source>
        <dbReference type="ARBA" id="ARBA00048679"/>
    </source>
</evidence>
<dbReference type="Pfam" id="PF11721">
    <property type="entry name" value="Malectin"/>
    <property type="match status" value="1"/>
</dbReference>
<keyword evidence="15" id="KW-0675">Receptor</keyword>
<dbReference type="Gene3D" id="2.60.120.430">
    <property type="entry name" value="Galactose-binding lectin"/>
    <property type="match status" value="1"/>
</dbReference>
<evidence type="ECO:0000256" key="11">
    <source>
        <dbReference type="ARBA" id="ARBA00022777"/>
    </source>
</evidence>
<keyword evidence="9" id="KW-0677">Repeat</keyword>
<keyword evidence="10 19" id="KW-0547">Nucleotide-binding</keyword>
<dbReference type="SMART" id="SM00220">
    <property type="entry name" value="S_TKc"/>
    <property type="match status" value="1"/>
</dbReference>
<dbReference type="PANTHER" id="PTHR48006:SF66">
    <property type="entry name" value="PROTEIN KINASE DOMAIN-CONTAINING PROTEIN"/>
    <property type="match status" value="1"/>
</dbReference>
<feature type="compositionally biased region" description="Polar residues" evidence="20">
    <location>
        <begin position="653"/>
        <end position="674"/>
    </location>
</feature>
<evidence type="ECO:0000256" key="20">
    <source>
        <dbReference type="SAM" id="MobiDB-lite"/>
    </source>
</evidence>
<evidence type="ECO:0000256" key="7">
    <source>
        <dbReference type="ARBA" id="ARBA00022692"/>
    </source>
</evidence>
<dbReference type="STRING" id="63057.A0A2P5FDA5"/>
<evidence type="ECO:0000256" key="19">
    <source>
        <dbReference type="PROSITE-ProRule" id="PRU10141"/>
    </source>
</evidence>
<name>A0A2P5FDA5_TREOI</name>
<keyword evidence="8" id="KW-0732">Signal</keyword>
<feature type="binding site" evidence="19">
    <location>
        <position position="369"/>
    </location>
    <ligand>
        <name>ATP</name>
        <dbReference type="ChEBI" id="CHEBI:30616"/>
    </ligand>
</feature>
<dbReference type="SUPFAM" id="SSF56112">
    <property type="entry name" value="Protein kinase-like (PK-like)"/>
    <property type="match status" value="1"/>
</dbReference>
<evidence type="ECO:0000256" key="17">
    <source>
        <dbReference type="ARBA" id="ARBA00047899"/>
    </source>
</evidence>
<dbReference type="GO" id="GO:0004674">
    <property type="term" value="F:protein serine/threonine kinase activity"/>
    <property type="evidence" value="ECO:0007669"/>
    <property type="project" value="UniProtKB-KW"/>
</dbReference>
<feature type="transmembrane region" description="Helical" evidence="21">
    <location>
        <begin position="282"/>
        <end position="305"/>
    </location>
</feature>
<dbReference type="InterPro" id="IPR000719">
    <property type="entry name" value="Prot_kinase_dom"/>
</dbReference>
<evidence type="ECO:0000256" key="10">
    <source>
        <dbReference type="ARBA" id="ARBA00022741"/>
    </source>
</evidence>
<dbReference type="InterPro" id="IPR021720">
    <property type="entry name" value="Malectin_dom"/>
</dbReference>
<reference evidence="24" key="1">
    <citation type="submission" date="2016-06" db="EMBL/GenBank/DDBJ databases">
        <title>Parallel loss of symbiosis genes in relatives of nitrogen-fixing non-legume Parasponia.</title>
        <authorList>
            <person name="Van Velzen R."/>
            <person name="Holmer R."/>
            <person name="Bu F."/>
            <person name="Rutten L."/>
            <person name="Van Zeijl A."/>
            <person name="Liu W."/>
            <person name="Santuari L."/>
            <person name="Cao Q."/>
            <person name="Sharma T."/>
            <person name="Shen D."/>
            <person name="Roswanjaya Y."/>
            <person name="Wardhani T."/>
            <person name="Kalhor M.S."/>
            <person name="Jansen J."/>
            <person name="Van den Hoogen J."/>
            <person name="Gungor B."/>
            <person name="Hartog M."/>
            <person name="Hontelez J."/>
            <person name="Verver J."/>
            <person name="Yang W.-C."/>
            <person name="Schijlen E."/>
            <person name="Repin R."/>
            <person name="Schilthuizen M."/>
            <person name="Schranz E."/>
            <person name="Heidstra R."/>
            <person name="Miyata K."/>
            <person name="Fedorova E."/>
            <person name="Kohlen W."/>
            <person name="Bisseling T."/>
            <person name="Smit S."/>
            <person name="Geurts R."/>
        </authorList>
    </citation>
    <scope>NUCLEOTIDE SEQUENCE [LARGE SCALE GENOMIC DNA]</scope>
    <source>
        <strain evidence="24">cv. RG33-2</strain>
    </source>
</reference>
<gene>
    <name evidence="23" type="ORF">TorRG33x02_083050</name>
</gene>
<keyword evidence="16" id="KW-0325">Glycoprotein</keyword>
<evidence type="ECO:0000256" key="15">
    <source>
        <dbReference type="ARBA" id="ARBA00023170"/>
    </source>
</evidence>
<evidence type="ECO:0000256" key="2">
    <source>
        <dbReference type="ARBA" id="ARBA00012513"/>
    </source>
</evidence>
<dbReference type="Proteomes" id="UP000237000">
    <property type="component" value="Unassembled WGS sequence"/>
</dbReference>
<feature type="region of interest" description="Disordered" evidence="20">
    <location>
        <begin position="653"/>
        <end position="677"/>
    </location>
</feature>
<evidence type="ECO:0000256" key="12">
    <source>
        <dbReference type="ARBA" id="ARBA00022840"/>
    </source>
</evidence>
<evidence type="ECO:0000256" key="5">
    <source>
        <dbReference type="ARBA" id="ARBA00022614"/>
    </source>
</evidence>
<evidence type="ECO:0000256" key="1">
    <source>
        <dbReference type="ARBA" id="ARBA00004479"/>
    </source>
</evidence>
<feature type="domain" description="Protein kinase" evidence="22">
    <location>
        <begin position="341"/>
        <end position="620"/>
    </location>
</feature>
<evidence type="ECO:0000313" key="24">
    <source>
        <dbReference type="Proteomes" id="UP000237000"/>
    </source>
</evidence>
<evidence type="ECO:0000256" key="8">
    <source>
        <dbReference type="ARBA" id="ARBA00022729"/>
    </source>
</evidence>
<organism evidence="23 24">
    <name type="scientific">Trema orientale</name>
    <name type="common">Charcoal tree</name>
    <name type="synonym">Celtis orientalis</name>
    <dbReference type="NCBI Taxonomy" id="63057"/>
    <lineage>
        <taxon>Eukaryota</taxon>
        <taxon>Viridiplantae</taxon>
        <taxon>Streptophyta</taxon>
        <taxon>Embryophyta</taxon>
        <taxon>Tracheophyta</taxon>
        <taxon>Spermatophyta</taxon>
        <taxon>Magnoliopsida</taxon>
        <taxon>eudicotyledons</taxon>
        <taxon>Gunneridae</taxon>
        <taxon>Pentapetalae</taxon>
        <taxon>rosids</taxon>
        <taxon>fabids</taxon>
        <taxon>Rosales</taxon>
        <taxon>Cannabaceae</taxon>
        <taxon>Trema</taxon>
    </lineage>
</organism>
<keyword evidence="7 21" id="KW-0812">Transmembrane</keyword>
<dbReference type="Pfam" id="PF07714">
    <property type="entry name" value="PK_Tyr_Ser-Thr"/>
    <property type="match status" value="1"/>
</dbReference>
<dbReference type="InterPro" id="IPR011009">
    <property type="entry name" value="Kinase-like_dom_sf"/>
</dbReference>
<protein>
    <recommendedName>
        <fullName evidence="2">non-specific serine/threonine protein kinase</fullName>
        <ecNumber evidence="2">2.7.11.1</ecNumber>
    </recommendedName>
</protein>
<dbReference type="InterPro" id="IPR051824">
    <property type="entry name" value="LRR_Rcpt-Like_S/T_Kinase"/>
</dbReference>
<comment type="subcellular location">
    <subcellularLocation>
        <location evidence="1">Membrane</location>
        <topology evidence="1">Single-pass type I membrane protein</topology>
    </subcellularLocation>
</comment>
<dbReference type="FunFam" id="1.10.510.10:FF:000044">
    <property type="entry name" value="Putative LRR receptor-like serine/threonine-protein kinase"/>
    <property type="match status" value="1"/>
</dbReference>
<keyword evidence="4" id="KW-0597">Phosphoprotein</keyword>
<dbReference type="OrthoDB" id="1938112at2759"/>
<evidence type="ECO:0000256" key="21">
    <source>
        <dbReference type="SAM" id="Phobius"/>
    </source>
</evidence>
<proteinExistence type="predicted"/>
<sequence>MYQIAHGEFPEGAKPKKLTFLGGNRFTGSVPDSFLVNPDKYSVDLSYNNFNWSEDKCTNKIEGLDDNMADLQSSLHINCGGPNVTIKTAYGKLIYEADNHDDKDVAVEDYIRPYWGFSRTGDFMDDDNEKEQYYVGNSDEQSGNSTLLYATARRSPQSLIYYGFCLENGNYTVKLHFAEVILTDKKAYNILGRRIFDVYIQGELMRKDFNIKEEAKLTGTELVEVPFNVSVTNNTLEIRLYWAGKGTTCIPSRGNYGPLISAISVCHSSKYHCEVKEPSNKIPLVAGVVASVLCLFFLVAGIITWRCFKENYTRKNTDLTGLELVAGSFTLRKLRTATNNFDPANKIGEGGFGSVYKGILSDGTVIAVKQLSSKSKQGNREFVTEIGMISGMEHPNLVKLYGCCIEGNQLLLVYEYMENNCLARALFETSSPKLDWATRFNICVGIAKGLCFLHEGSALKIVHRDIKATNVLLDRDLNAKISDFGLAKLNEEENTHISTRIAGTIGYMAPEYALWGYLTEKADVYSFGVVALEIVSGKSNTNYRPQNQCVCLLDYAIVLQKKGDILEIMDPKLGSKFNKEEAEKIIKVALLCTNASPVLRPTMSEVISMLEGQTTVQEVLFDAATCDDDLGNDVRFKPLKAYYEQIQSKNGIGTQGANSSLDVKPNEPSTSTSAHDLYPINPESLIISGDDLYQMHSESIDISSDISSLISRRSSSTT</sequence>
<dbReference type="InterPro" id="IPR017441">
    <property type="entry name" value="Protein_kinase_ATP_BS"/>
</dbReference>
<dbReference type="FunFam" id="3.30.200.20:FF:000217">
    <property type="entry name" value="probable LRR receptor-like serine/threonine-protein kinase At1g53430"/>
    <property type="match status" value="1"/>
</dbReference>
<dbReference type="PROSITE" id="PS00107">
    <property type="entry name" value="PROTEIN_KINASE_ATP"/>
    <property type="match status" value="1"/>
</dbReference>
<dbReference type="Gene3D" id="3.30.200.20">
    <property type="entry name" value="Phosphorylase Kinase, domain 1"/>
    <property type="match status" value="1"/>
</dbReference>
<dbReference type="EMBL" id="JXTC01000042">
    <property type="protein sequence ID" value="PON95782.1"/>
    <property type="molecule type" value="Genomic_DNA"/>
</dbReference>
<dbReference type="CDD" id="cd14066">
    <property type="entry name" value="STKc_IRAK"/>
    <property type="match status" value="1"/>
</dbReference>
<evidence type="ECO:0000256" key="6">
    <source>
        <dbReference type="ARBA" id="ARBA00022679"/>
    </source>
</evidence>
<evidence type="ECO:0000256" key="4">
    <source>
        <dbReference type="ARBA" id="ARBA00022553"/>
    </source>
</evidence>
<dbReference type="GO" id="GO:0016020">
    <property type="term" value="C:membrane"/>
    <property type="evidence" value="ECO:0007669"/>
    <property type="project" value="UniProtKB-SubCell"/>
</dbReference>
<evidence type="ECO:0000259" key="22">
    <source>
        <dbReference type="PROSITE" id="PS50011"/>
    </source>
</evidence>
<keyword evidence="14 21" id="KW-0472">Membrane</keyword>
<keyword evidence="5" id="KW-0433">Leucine-rich repeat</keyword>